<sequence>MNRYKKATNIIYLYSVYNIYSNCMDHISENIFQLKISTKLQNVMTFCENRNNKNNIKYEKSSDTILKIFENEKKKNSITPKEIQKKKFIDNLNYKNVLNNENSLTNEKGENEKNSNYEDNFVSNEKDYFNTINKSNKLFNETKSNEKNEEKTMNNNKNDDKINNYESYDTEKNNKEEGGDINTMNKSEDELNEDMINLIENILKKHNIVLFMKGTALNPFCKYSKQAIHILKLNKVKEIHTVNILDNEKLRNSLKIYSKWPTFPQLYINSKFIGGIDKVQELHDSNKLKELIENS</sequence>
<keyword evidence="3" id="KW-0408">Iron</keyword>
<dbReference type="GO" id="GO:0051537">
    <property type="term" value="F:2 iron, 2 sulfur cluster binding"/>
    <property type="evidence" value="ECO:0007669"/>
    <property type="project" value="UniProtKB-KW"/>
</dbReference>
<proteinExistence type="predicted"/>
<keyword evidence="4" id="KW-0411">Iron-sulfur</keyword>
<feature type="region of interest" description="Disordered" evidence="6">
    <location>
        <begin position="139"/>
        <end position="185"/>
    </location>
</feature>
<dbReference type="RefSeq" id="XP_028530856.1">
    <property type="nucleotide sequence ID" value="XM_028674511.1"/>
</dbReference>
<dbReference type="SUPFAM" id="SSF52833">
    <property type="entry name" value="Thioredoxin-like"/>
    <property type="match status" value="1"/>
</dbReference>
<comment type="caution">
    <text evidence="8">The sequence shown here is derived from an EMBL/GenBank/DDBJ whole genome shotgun (WGS) entry which is preliminary data.</text>
</comment>
<reference evidence="8" key="1">
    <citation type="submission" date="2015-04" db="EMBL/GenBank/DDBJ databases">
        <authorList>
            <consortium name="Pathogen Informatics"/>
        </authorList>
    </citation>
    <scope>NUCLEOTIDE SEQUENCE [LARGE SCALE GENOMIC DNA]</scope>
    <source>
        <strain evidence="8">8A</strain>
    </source>
</reference>
<dbReference type="Proteomes" id="UP000220797">
    <property type="component" value="Unassembled WGS sequence"/>
</dbReference>
<keyword evidence="2" id="KW-0479">Metal-binding</keyword>
<dbReference type="PROSITE" id="PS51354">
    <property type="entry name" value="GLUTAREDOXIN_2"/>
    <property type="match status" value="1"/>
</dbReference>
<evidence type="ECO:0000256" key="4">
    <source>
        <dbReference type="ARBA" id="ARBA00023014"/>
    </source>
</evidence>
<gene>
    <name evidence="8" type="primary">GLP3</name>
    <name evidence="8" type="ORF">PGAL8A_00049400</name>
</gene>
<evidence type="ECO:0000313" key="8">
    <source>
        <dbReference type="EMBL" id="CRG98059.1"/>
    </source>
</evidence>
<dbReference type="InterPro" id="IPR002109">
    <property type="entry name" value="Glutaredoxin"/>
</dbReference>
<dbReference type="EMBL" id="CVMV01000132">
    <property type="protein sequence ID" value="CRG98059.1"/>
    <property type="molecule type" value="Genomic_DNA"/>
</dbReference>
<evidence type="ECO:0000256" key="2">
    <source>
        <dbReference type="ARBA" id="ARBA00022723"/>
    </source>
</evidence>
<dbReference type="PANTHER" id="PTHR10293:SF72">
    <property type="entry name" value="MONOTHIOL GLUTAREDOXIN-S14, CHLOROPLASTIC"/>
    <property type="match status" value="1"/>
</dbReference>
<evidence type="ECO:0000256" key="5">
    <source>
        <dbReference type="ARBA" id="ARBA00023284"/>
    </source>
</evidence>
<feature type="domain" description="Glutaredoxin" evidence="7">
    <location>
        <begin position="208"/>
        <end position="273"/>
    </location>
</feature>
<accession>A0A1J1H0G7</accession>
<dbReference type="PANTHER" id="PTHR10293">
    <property type="entry name" value="GLUTAREDOXIN FAMILY MEMBER"/>
    <property type="match status" value="1"/>
</dbReference>
<organism evidence="8 9">
    <name type="scientific">Plasmodium gallinaceum</name>
    <dbReference type="NCBI Taxonomy" id="5849"/>
    <lineage>
        <taxon>Eukaryota</taxon>
        <taxon>Sar</taxon>
        <taxon>Alveolata</taxon>
        <taxon>Apicomplexa</taxon>
        <taxon>Aconoidasida</taxon>
        <taxon>Haemosporida</taxon>
        <taxon>Plasmodiidae</taxon>
        <taxon>Plasmodium</taxon>
        <taxon>Plasmodium (Haemamoeba)</taxon>
    </lineage>
</organism>
<dbReference type="InterPro" id="IPR004480">
    <property type="entry name" value="Monothiol_GRX-rel"/>
</dbReference>
<evidence type="ECO:0000256" key="1">
    <source>
        <dbReference type="ARBA" id="ARBA00022714"/>
    </source>
</evidence>
<feature type="compositionally biased region" description="Basic and acidic residues" evidence="6">
    <location>
        <begin position="143"/>
        <end position="178"/>
    </location>
</feature>
<evidence type="ECO:0000259" key="7">
    <source>
        <dbReference type="Pfam" id="PF00462"/>
    </source>
</evidence>
<dbReference type="GO" id="GO:0046872">
    <property type="term" value="F:metal ion binding"/>
    <property type="evidence" value="ECO:0007669"/>
    <property type="project" value="UniProtKB-KW"/>
</dbReference>
<dbReference type="CDD" id="cd03028">
    <property type="entry name" value="GRX_PICOT_like"/>
    <property type="match status" value="1"/>
</dbReference>
<evidence type="ECO:0000313" key="9">
    <source>
        <dbReference type="Proteomes" id="UP000220797"/>
    </source>
</evidence>
<keyword evidence="5" id="KW-0676">Redox-active center</keyword>
<evidence type="ECO:0000256" key="6">
    <source>
        <dbReference type="SAM" id="MobiDB-lite"/>
    </source>
</evidence>
<name>A0A1J1H0G7_PLAGA</name>
<protein>
    <submittedName>
        <fullName evidence="8">Cg6 protein, putative</fullName>
    </submittedName>
</protein>
<dbReference type="OrthoDB" id="415696at2759"/>
<dbReference type="InterPro" id="IPR033658">
    <property type="entry name" value="GRX_PICOT-like"/>
</dbReference>
<evidence type="ECO:0000256" key="3">
    <source>
        <dbReference type="ARBA" id="ARBA00023004"/>
    </source>
</evidence>
<dbReference type="Pfam" id="PF00462">
    <property type="entry name" value="Glutaredoxin"/>
    <property type="match status" value="1"/>
</dbReference>
<dbReference type="AlphaFoldDB" id="A0A1J1H0G7"/>
<dbReference type="GeneID" id="39729019"/>
<dbReference type="VEuPathDB" id="PlasmoDB:PGAL8A_00049400"/>
<dbReference type="InterPro" id="IPR036249">
    <property type="entry name" value="Thioredoxin-like_sf"/>
</dbReference>
<keyword evidence="9" id="KW-1185">Reference proteome</keyword>
<keyword evidence="1" id="KW-0001">2Fe-2S</keyword>
<dbReference type="Gene3D" id="3.40.30.10">
    <property type="entry name" value="Glutaredoxin"/>
    <property type="match status" value="1"/>
</dbReference>